<sequence>MSSVYVLEPPTKGKVVVQTTAGPIDIELWAKEAPKATRNFVQLCLEGYYDGTLLHRVIKSFLIQGGDPTGSGTGGESIYGAPFSDEFHSRLRFNHRGLLACANAGTPHSNGSQFFITLDRCDWLDKKNTIFGKVTGDSVFNLLALADIETDKDDRPVYPQKILSVEVLWNPFDDIVPRQLKKIRPVAKADAEGKPKKKAVKQLNVLSFGDEVEEEENEAASFVKDKIKSIHDVLDDPRFLKVEPQVEQLSKEEEEKKNETVLSVREALISKKADSREPEDDSENDDSPDGDNEEDFDNRMRSRILNKRRELGDIRHSENSKKDKSHQKDKELPAHRSDDDDNEDDDHQLSKSWKLSLKKKGIGSEANTERMFRGDVNLQLLNPAEQEKHLKKQRKRTLQGREEETLAKLQKFKASFLSNKPANMETKAEDGEGYKEWHANRLTFAPESSKDGMTRKDDPNDYVVVDPLLEKGKQKFNKMQAKLKKRNREWAGRSLT</sequence>
<reference evidence="1" key="1">
    <citation type="submission" date="2021-05" db="EMBL/GenBank/DDBJ databases">
        <authorList>
            <person name="Scholz U."/>
            <person name="Mascher M."/>
            <person name="Fiebig A."/>
        </authorList>
    </citation>
    <scope>NUCLEOTIDE SEQUENCE [LARGE SCALE GENOMIC DNA]</scope>
</reference>
<organism evidence="1 2">
    <name type="scientific">Avena sativa</name>
    <name type="common">Oat</name>
    <dbReference type="NCBI Taxonomy" id="4498"/>
    <lineage>
        <taxon>Eukaryota</taxon>
        <taxon>Viridiplantae</taxon>
        <taxon>Streptophyta</taxon>
        <taxon>Embryophyta</taxon>
        <taxon>Tracheophyta</taxon>
        <taxon>Spermatophyta</taxon>
        <taxon>Magnoliopsida</taxon>
        <taxon>Liliopsida</taxon>
        <taxon>Poales</taxon>
        <taxon>Poaceae</taxon>
        <taxon>BOP clade</taxon>
        <taxon>Pooideae</taxon>
        <taxon>Poodae</taxon>
        <taxon>Poeae</taxon>
        <taxon>Poeae Chloroplast Group 1 (Aveneae type)</taxon>
        <taxon>Aveninae</taxon>
        <taxon>Avena</taxon>
    </lineage>
</organism>
<evidence type="ECO:0000313" key="2">
    <source>
        <dbReference type="Proteomes" id="UP001732700"/>
    </source>
</evidence>
<protein>
    <submittedName>
        <fullName evidence="1">Uncharacterized protein</fullName>
    </submittedName>
</protein>
<dbReference type="EnsemblPlants" id="AVESA.00010b.r2.3AG0435930.1">
    <property type="protein sequence ID" value="AVESA.00010b.r2.3AG0435930.1.CDS"/>
    <property type="gene ID" value="AVESA.00010b.r2.3AG0435930"/>
</dbReference>
<dbReference type="Proteomes" id="UP001732700">
    <property type="component" value="Chromosome 3A"/>
</dbReference>
<evidence type="ECO:0000313" key="1">
    <source>
        <dbReference type="EnsemblPlants" id="AVESA.00010b.r2.3AG0435930.1.CDS"/>
    </source>
</evidence>
<proteinExistence type="predicted"/>
<reference evidence="1" key="2">
    <citation type="submission" date="2025-09" db="UniProtKB">
        <authorList>
            <consortium name="EnsemblPlants"/>
        </authorList>
    </citation>
    <scope>IDENTIFICATION</scope>
</reference>
<keyword evidence="2" id="KW-1185">Reference proteome</keyword>
<name>A0ACD5VIX4_AVESA</name>
<accession>A0ACD5VIX4</accession>